<reference evidence="2" key="1">
    <citation type="journal article" date="2011" name="Genome Biol.">
        <title>The draft genome of the carcinogenic human liver fluke Clonorchis sinensis.</title>
        <authorList>
            <person name="Wang X."/>
            <person name="Chen W."/>
            <person name="Huang Y."/>
            <person name="Sun J."/>
            <person name="Men J."/>
            <person name="Liu H."/>
            <person name="Luo F."/>
            <person name="Guo L."/>
            <person name="Lv X."/>
            <person name="Deng C."/>
            <person name="Zhou C."/>
            <person name="Fan Y."/>
            <person name="Li X."/>
            <person name="Huang L."/>
            <person name="Hu Y."/>
            <person name="Liang C."/>
            <person name="Hu X."/>
            <person name="Xu J."/>
            <person name="Yu X."/>
        </authorList>
    </citation>
    <scope>NUCLEOTIDE SEQUENCE [LARGE SCALE GENOMIC DNA]</scope>
    <source>
        <strain evidence="2">Henan</strain>
    </source>
</reference>
<evidence type="ECO:0000256" key="1">
    <source>
        <dbReference type="SAM" id="MobiDB-lite"/>
    </source>
</evidence>
<evidence type="ECO:0000313" key="3">
    <source>
        <dbReference type="Proteomes" id="UP000008909"/>
    </source>
</evidence>
<protein>
    <submittedName>
        <fullName evidence="2">Uncharacterized protein</fullName>
    </submittedName>
</protein>
<feature type="compositionally biased region" description="Basic and acidic residues" evidence="1">
    <location>
        <begin position="11"/>
        <end position="23"/>
    </location>
</feature>
<feature type="region of interest" description="Disordered" evidence="1">
    <location>
        <begin position="1"/>
        <end position="24"/>
    </location>
</feature>
<name>G7YAA7_CLOSI</name>
<dbReference type="Proteomes" id="UP000008909">
    <property type="component" value="Unassembled WGS sequence"/>
</dbReference>
<reference key="2">
    <citation type="submission" date="2011-10" db="EMBL/GenBank/DDBJ databases">
        <title>The genome and transcriptome sequence of Clonorchis sinensis provide insights into the carcinogenic liver fluke.</title>
        <authorList>
            <person name="Wang X."/>
            <person name="Huang Y."/>
            <person name="Chen W."/>
            <person name="Liu H."/>
            <person name="Guo L."/>
            <person name="Chen Y."/>
            <person name="Luo F."/>
            <person name="Zhou W."/>
            <person name="Sun J."/>
            <person name="Mao Q."/>
            <person name="Liang P."/>
            <person name="Zhou C."/>
            <person name="Tian Y."/>
            <person name="Men J."/>
            <person name="Lv X."/>
            <person name="Huang L."/>
            <person name="Zhou J."/>
            <person name="Hu Y."/>
            <person name="Li R."/>
            <person name="Zhang F."/>
            <person name="Lei H."/>
            <person name="Li X."/>
            <person name="Hu X."/>
            <person name="Liang C."/>
            <person name="Xu J."/>
            <person name="Wu Z."/>
            <person name="Yu X."/>
        </authorList>
    </citation>
    <scope>NUCLEOTIDE SEQUENCE</scope>
    <source>
        <strain>Henan</strain>
    </source>
</reference>
<dbReference type="EMBL" id="DF142994">
    <property type="protein sequence ID" value="GAA49891.1"/>
    <property type="molecule type" value="Genomic_DNA"/>
</dbReference>
<accession>G7YAA7</accession>
<proteinExistence type="predicted"/>
<sequence>MHLTTQGVTEPRQRDSLVTESRHTSHRTVTTVLRTVLLRGGLKESAHMKTWDMGYMDKSVVRTPFSASYFRWSTVPKEVVRRCYVRKAPWINRALLQRRSECRFRLQRQTPYVDSRHILRRRGKVLYDIQFGTARWIRYTNQRRPKNTQIRSTGPSMLSVRRPSGYVIGDRLSTNQMSARSRAGKRPKISANPVRTRLLAVALPNCERNQDSSTVVELTVSSVSARFRLRTSGDLEAAAAGCAGVGIVLSDREEASSPDRIHFHTRRCVVIAAKPVKDFQMRKVDYCLFIAADYPSIDCISGVVKDRFYDALNALVRLAKRLFYAAIASKIAEAACLRGVLQRHAAHKLQSTKLPTVSDARRNPVNRLLSRLSRLLIKRGMMDPPPYLERLERPKIISVELCDRTPEGTSDTSTINGNLTTHYTEIKDHGFRYSCTFGFPHQVQYQVTRALYYTRIWNNLPYRFRNITYHHRFSQSVDNFLTCGAAAGLINTQPLPDPLYDTGLTNLIPLPRFPKLLPSLIPGLDAMFGCNPLHIAYACIQRNLQPNARDQQKVPGTANINSKRVQCEKKSGLLTTLLQVVEIEGTANINSKRVQCEKKSGLLTTLLQVVEIEEYQKNTVLLVTAVHAPLSKLSIYDKRIGKKLDKIQFKASKCPQFCTLTSEHFSEHSGLHLDYFVTEAKEEQTSGIKRYTDAEELEKQKLVKELLNLINKHDTSKLDNLVLNNRKKLRAIVNDKTACLTPLLHTAVRIQEQAIISVLVNELKA</sequence>
<organism evidence="2 3">
    <name type="scientific">Clonorchis sinensis</name>
    <name type="common">Chinese liver fluke</name>
    <dbReference type="NCBI Taxonomy" id="79923"/>
    <lineage>
        <taxon>Eukaryota</taxon>
        <taxon>Metazoa</taxon>
        <taxon>Spiralia</taxon>
        <taxon>Lophotrochozoa</taxon>
        <taxon>Platyhelminthes</taxon>
        <taxon>Trematoda</taxon>
        <taxon>Digenea</taxon>
        <taxon>Opisthorchiida</taxon>
        <taxon>Opisthorchiata</taxon>
        <taxon>Opisthorchiidae</taxon>
        <taxon>Clonorchis</taxon>
    </lineage>
</organism>
<dbReference type="AlphaFoldDB" id="G7YAA7"/>
<keyword evidence="3" id="KW-1185">Reference proteome</keyword>
<evidence type="ECO:0000313" key="2">
    <source>
        <dbReference type="EMBL" id="GAA49891.1"/>
    </source>
</evidence>
<feature type="non-terminal residue" evidence="2">
    <location>
        <position position="765"/>
    </location>
</feature>
<gene>
    <name evidence="2" type="ORF">CLF_103746</name>
</gene>